<keyword evidence="3" id="KW-1185">Reference proteome</keyword>
<feature type="compositionally biased region" description="Low complexity" evidence="1">
    <location>
        <begin position="1"/>
        <end position="15"/>
    </location>
</feature>
<dbReference type="Proteomes" id="UP000799324">
    <property type="component" value="Unassembled WGS sequence"/>
</dbReference>
<evidence type="ECO:0000256" key="1">
    <source>
        <dbReference type="SAM" id="MobiDB-lite"/>
    </source>
</evidence>
<evidence type="ECO:0000313" key="3">
    <source>
        <dbReference type="Proteomes" id="UP000799324"/>
    </source>
</evidence>
<organism evidence="2 3">
    <name type="scientific">Lophiostoma macrostomum CBS 122681</name>
    <dbReference type="NCBI Taxonomy" id="1314788"/>
    <lineage>
        <taxon>Eukaryota</taxon>
        <taxon>Fungi</taxon>
        <taxon>Dikarya</taxon>
        <taxon>Ascomycota</taxon>
        <taxon>Pezizomycotina</taxon>
        <taxon>Dothideomycetes</taxon>
        <taxon>Pleosporomycetidae</taxon>
        <taxon>Pleosporales</taxon>
        <taxon>Lophiostomataceae</taxon>
        <taxon>Lophiostoma</taxon>
    </lineage>
</organism>
<dbReference type="AlphaFoldDB" id="A0A6A6TRP5"/>
<protein>
    <submittedName>
        <fullName evidence="2">Uncharacterized protein</fullName>
    </submittedName>
</protein>
<name>A0A6A6TRP5_9PLEO</name>
<feature type="region of interest" description="Disordered" evidence="1">
    <location>
        <begin position="183"/>
        <end position="220"/>
    </location>
</feature>
<feature type="compositionally biased region" description="Low complexity" evidence="1">
    <location>
        <begin position="27"/>
        <end position="40"/>
    </location>
</feature>
<proteinExistence type="predicted"/>
<accession>A0A6A6TRP5</accession>
<evidence type="ECO:0000313" key="2">
    <source>
        <dbReference type="EMBL" id="KAF2662106.1"/>
    </source>
</evidence>
<reference evidence="2" key="1">
    <citation type="journal article" date="2020" name="Stud. Mycol.">
        <title>101 Dothideomycetes genomes: a test case for predicting lifestyles and emergence of pathogens.</title>
        <authorList>
            <person name="Haridas S."/>
            <person name="Albert R."/>
            <person name="Binder M."/>
            <person name="Bloem J."/>
            <person name="Labutti K."/>
            <person name="Salamov A."/>
            <person name="Andreopoulos B."/>
            <person name="Baker S."/>
            <person name="Barry K."/>
            <person name="Bills G."/>
            <person name="Bluhm B."/>
            <person name="Cannon C."/>
            <person name="Castanera R."/>
            <person name="Culley D."/>
            <person name="Daum C."/>
            <person name="Ezra D."/>
            <person name="Gonzalez J."/>
            <person name="Henrissat B."/>
            <person name="Kuo A."/>
            <person name="Liang C."/>
            <person name="Lipzen A."/>
            <person name="Lutzoni F."/>
            <person name="Magnuson J."/>
            <person name="Mondo S."/>
            <person name="Nolan M."/>
            <person name="Ohm R."/>
            <person name="Pangilinan J."/>
            <person name="Park H.-J."/>
            <person name="Ramirez L."/>
            <person name="Alfaro M."/>
            <person name="Sun H."/>
            <person name="Tritt A."/>
            <person name="Yoshinaga Y."/>
            <person name="Zwiers L.-H."/>
            <person name="Turgeon B."/>
            <person name="Goodwin S."/>
            <person name="Spatafora J."/>
            <person name="Crous P."/>
            <person name="Grigoriev I."/>
        </authorList>
    </citation>
    <scope>NUCLEOTIDE SEQUENCE</scope>
    <source>
        <strain evidence="2">CBS 122681</strain>
    </source>
</reference>
<gene>
    <name evidence="2" type="ORF">K491DRAFT_279922</name>
</gene>
<dbReference type="EMBL" id="MU004290">
    <property type="protein sequence ID" value="KAF2662106.1"/>
    <property type="molecule type" value="Genomic_DNA"/>
</dbReference>
<sequence length="293" mass="32823">MSVSSSNSATPSRSSHPTRPVPRTNPSSCTTISCSSSSSCPKPQLRPELNTKPKLNPILNPNIDPEPTAPYGTYLSLLLFLHLHHARSLHLIRKTYLPPRTDTPSSNLKRTWSGQGYQTIKLARRNKKLYRPYTTSGAIYLHDIWCNIETTYADLLSHASVLKLAHMPGMTSSFSNPSSFTSTFASSSAHPHQPARSISTPVIPSRTSLPNPSTPSNFSSSLSQLRELRREMQDSEDFMYSVRMTMYEVEMRLLGEAKMWESLEEQRGSLWGMVRGNMRAYRAFVENGRGSGR</sequence>
<feature type="compositionally biased region" description="Low complexity" evidence="1">
    <location>
        <begin position="204"/>
        <end position="220"/>
    </location>
</feature>
<feature type="region of interest" description="Disordered" evidence="1">
    <location>
        <begin position="1"/>
        <end position="61"/>
    </location>
</feature>